<keyword evidence="2" id="KW-0548">Nucleotidyltransferase</keyword>
<evidence type="ECO:0000256" key="3">
    <source>
        <dbReference type="ARBA" id="ARBA00022722"/>
    </source>
</evidence>
<sequence length="854" mass="97249">MRASDRAITWEDFDGALVASLPVKFRMSEIERYTGIDCPHIHLTLYSTIMRAHGLDEAQMEFLRQFAFNTVIDVSRREFEALRQRLDESVIIYFPLKGEDFIEEGITRKLWSESSPTNSKGKKPIGDRDQEMLGQPSVTTNPLSAHTTHAVPPPTDGMHSIDFAELDDHIHMLSGTIAAPRATRPLERTSFHEEVRREDDEILKQLQSTQARISIWSLLASSSTHRDALIRALIPSVLLDNGSTLNVYPLATAITLDYAPSDFGPSTQTIRAYYSTRREVMGTLEIDLLIGPTTFPTLFQVLRIPTSFNLLLGRPWIHRAGTIHYSLHQKVKFIHDGQVVIVQSVGNMFISSEPVLEISHSDDDLFLTGFTFDEEQVSAHLTHTSFDYHVCPYTMSLSNYFCEGVGTTDAFGRDRWGLSTIQEDICEIRDIVDEVIPCDEYIDEMLAMSMSQIDGTIQLELASPFDLFKVSAIEIAKEIQIAPALEFSEMTIFVDDLFEGTVGPVEEIQKQLSVGFLSMVEYPEWLAKVVHVPKKTARFFGDNQILMALEDMEKTYLLLPSHAIQIEECRSDLSKSSSDLRLNAKKCTFGMTSGKLLGYMVNERGIEVDLDKIRVILDMFVPKTERDQGFLDVALGCMLAQLDDSSNERAIYYLSKRMLDYETRYVMIERYYLALVWATWRLRQYMIEYLVHLISLLDPLRYLFDRESIVADHLASLPVFYGRAIDDDFPYEDVVTVTSLSIRLAFSDRHPATNNIVEYEACILGLEKTLELWIRQMESQFVDALASLASMIDIPVEATIHLLLIKSKSVPAYCCLIDEAEFDDGLPWYHDIYRFLRLSAYPEAATTKDKRALR</sequence>
<evidence type="ECO:0000256" key="1">
    <source>
        <dbReference type="ARBA" id="ARBA00022679"/>
    </source>
</evidence>
<dbReference type="Proteomes" id="UP000288805">
    <property type="component" value="Unassembled WGS sequence"/>
</dbReference>
<organism evidence="9 10">
    <name type="scientific">Vitis vinifera</name>
    <name type="common">Grape</name>
    <dbReference type="NCBI Taxonomy" id="29760"/>
    <lineage>
        <taxon>Eukaryota</taxon>
        <taxon>Viridiplantae</taxon>
        <taxon>Streptophyta</taxon>
        <taxon>Embryophyta</taxon>
        <taxon>Tracheophyta</taxon>
        <taxon>Spermatophyta</taxon>
        <taxon>Magnoliopsida</taxon>
        <taxon>eudicotyledons</taxon>
        <taxon>Gunneridae</taxon>
        <taxon>Pentapetalae</taxon>
        <taxon>rosids</taxon>
        <taxon>Vitales</taxon>
        <taxon>Vitaceae</taxon>
        <taxon>Viteae</taxon>
        <taxon>Vitis</taxon>
    </lineage>
</organism>
<dbReference type="GO" id="GO:0016787">
    <property type="term" value="F:hydrolase activity"/>
    <property type="evidence" value="ECO:0007669"/>
    <property type="project" value="UniProtKB-KW"/>
</dbReference>
<evidence type="ECO:0000256" key="4">
    <source>
        <dbReference type="ARBA" id="ARBA00022759"/>
    </source>
</evidence>
<keyword evidence="3" id="KW-0540">Nuclease</keyword>
<dbReference type="InterPro" id="IPR043502">
    <property type="entry name" value="DNA/RNA_pol_sf"/>
</dbReference>
<comment type="caution">
    <text evidence="9">The sequence shown here is derived from an EMBL/GenBank/DDBJ whole genome shotgun (WGS) entry which is preliminary data.</text>
</comment>
<dbReference type="GO" id="GO:0003964">
    <property type="term" value="F:RNA-directed DNA polymerase activity"/>
    <property type="evidence" value="ECO:0007669"/>
    <property type="project" value="UniProtKB-KW"/>
</dbReference>
<evidence type="ECO:0000256" key="5">
    <source>
        <dbReference type="ARBA" id="ARBA00022801"/>
    </source>
</evidence>
<dbReference type="Gene3D" id="2.40.70.10">
    <property type="entry name" value="Acid Proteases"/>
    <property type="match status" value="1"/>
</dbReference>
<dbReference type="AlphaFoldDB" id="A0A438JWV4"/>
<evidence type="ECO:0000313" key="10">
    <source>
        <dbReference type="Proteomes" id="UP000288805"/>
    </source>
</evidence>
<gene>
    <name evidence="9" type="ORF">CK203_020976</name>
</gene>
<protein>
    <recommendedName>
        <fullName evidence="8">Reverse transcriptase RNase H-like domain-containing protein</fullName>
    </recommendedName>
</protein>
<keyword evidence="4" id="KW-0255">Endonuclease</keyword>
<evidence type="ECO:0000313" key="9">
    <source>
        <dbReference type="EMBL" id="RVX13388.1"/>
    </source>
</evidence>
<reference evidence="9 10" key="1">
    <citation type="journal article" date="2018" name="PLoS Genet.">
        <title>Population sequencing reveals clonal diversity and ancestral inbreeding in the grapevine cultivar Chardonnay.</title>
        <authorList>
            <person name="Roach M.J."/>
            <person name="Johnson D.L."/>
            <person name="Bohlmann J."/>
            <person name="van Vuuren H.J."/>
            <person name="Jones S.J."/>
            <person name="Pretorius I.S."/>
            <person name="Schmidt S.A."/>
            <person name="Borneman A.R."/>
        </authorList>
    </citation>
    <scope>NUCLEOTIDE SEQUENCE [LARGE SCALE GENOMIC DNA]</scope>
    <source>
        <strain evidence="10">cv. Chardonnay</strain>
        <tissue evidence="9">Leaf</tissue>
    </source>
</reference>
<proteinExistence type="predicted"/>
<evidence type="ECO:0000256" key="7">
    <source>
        <dbReference type="SAM" id="MobiDB-lite"/>
    </source>
</evidence>
<evidence type="ECO:0000256" key="6">
    <source>
        <dbReference type="ARBA" id="ARBA00022918"/>
    </source>
</evidence>
<name>A0A438JWV4_VITVI</name>
<accession>A0A438JWV4</accession>
<dbReference type="PANTHER" id="PTHR48475:SF1">
    <property type="entry name" value="RNASE H TYPE-1 DOMAIN-CONTAINING PROTEIN"/>
    <property type="match status" value="1"/>
</dbReference>
<dbReference type="PANTHER" id="PTHR48475">
    <property type="entry name" value="RIBONUCLEASE H"/>
    <property type="match status" value="1"/>
</dbReference>
<dbReference type="InterPro" id="IPR041373">
    <property type="entry name" value="RT_RNaseH"/>
</dbReference>
<evidence type="ECO:0000256" key="2">
    <source>
        <dbReference type="ARBA" id="ARBA00022695"/>
    </source>
</evidence>
<dbReference type="SUPFAM" id="SSF56672">
    <property type="entry name" value="DNA/RNA polymerases"/>
    <property type="match status" value="1"/>
</dbReference>
<dbReference type="GO" id="GO:0004519">
    <property type="term" value="F:endonuclease activity"/>
    <property type="evidence" value="ECO:0007669"/>
    <property type="project" value="UniProtKB-KW"/>
</dbReference>
<keyword evidence="6" id="KW-0695">RNA-directed DNA polymerase</keyword>
<feature type="region of interest" description="Disordered" evidence="7">
    <location>
        <begin position="112"/>
        <end position="143"/>
    </location>
</feature>
<dbReference type="EMBL" id="QGNW01000024">
    <property type="protein sequence ID" value="RVX13388.1"/>
    <property type="molecule type" value="Genomic_DNA"/>
</dbReference>
<keyword evidence="5" id="KW-0378">Hydrolase</keyword>
<dbReference type="Pfam" id="PF17917">
    <property type="entry name" value="RT_RNaseH"/>
    <property type="match status" value="1"/>
</dbReference>
<dbReference type="InterPro" id="IPR021109">
    <property type="entry name" value="Peptidase_aspartic_dom_sf"/>
</dbReference>
<evidence type="ECO:0000259" key="8">
    <source>
        <dbReference type="Pfam" id="PF17917"/>
    </source>
</evidence>
<keyword evidence="1" id="KW-0808">Transferase</keyword>
<feature type="domain" description="Reverse transcriptase RNase H-like" evidence="8">
    <location>
        <begin position="632"/>
        <end position="708"/>
    </location>
</feature>